<dbReference type="EMBL" id="JBBEUB010000002">
    <property type="protein sequence ID" value="MEJ2902578.1"/>
    <property type="molecule type" value="Genomic_DNA"/>
</dbReference>
<proteinExistence type="predicted"/>
<sequence>MKLVYTDPFAIELHGVKLTVYPQEDGIYKVFKGSNKFAILHAVVHELGITWETKGWIDQSYVNEIGKLIEEEHVDLL</sequence>
<accession>A0ABU8NJZ6</accession>
<evidence type="ECO:0000313" key="1">
    <source>
        <dbReference type="EMBL" id="MEJ2902578.1"/>
    </source>
</evidence>
<dbReference type="Proteomes" id="UP001378956">
    <property type="component" value="Unassembled WGS sequence"/>
</dbReference>
<evidence type="ECO:0008006" key="3">
    <source>
        <dbReference type="Google" id="ProtNLM"/>
    </source>
</evidence>
<keyword evidence="2" id="KW-1185">Reference proteome</keyword>
<gene>
    <name evidence="1" type="ORF">WAE58_09070</name>
</gene>
<protein>
    <recommendedName>
        <fullName evidence="3">Phage protein</fullName>
    </recommendedName>
</protein>
<reference evidence="1 2" key="1">
    <citation type="submission" date="2024-03" db="EMBL/GenBank/DDBJ databases">
        <title>Sequence of Lycoming College Course Isolates.</title>
        <authorList>
            <person name="Plotts O."/>
            <person name="Newman J."/>
        </authorList>
    </citation>
    <scope>NUCLEOTIDE SEQUENCE [LARGE SCALE GENOMIC DNA]</scope>
    <source>
        <strain evidence="1 2">CJB-3</strain>
    </source>
</reference>
<dbReference type="RefSeq" id="WP_172662931.1">
    <property type="nucleotide sequence ID" value="NZ_CBFGNQ010000002.1"/>
</dbReference>
<name>A0ABU8NJZ6_9SPHI</name>
<evidence type="ECO:0000313" key="2">
    <source>
        <dbReference type="Proteomes" id="UP001378956"/>
    </source>
</evidence>
<comment type="caution">
    <text evidence="1">The sequence shown here is derived from an EMBL/GenBank/DDBJ whole genome shotgun (WGS) entry which is preliminary data.</text>
</comment>
<organism evidence="1 2">
    <name type="scientific">Pedobacter panaciterrae</name>
    <dbReference type="NCBI Taxonomy" id="363849"/>
    <lineage>
        <taxon>Bacteria</taxon>
        <taxon>Pseudomonadati</taxon>
        <taxon>Bacteroidota</taxon>
        <taxon>Sphingobacteriia</taxon>
        <taxon>Sphingobacteriales</taxon>
        <taxon>Sphingobacteriaceae</taxon>
        <taxon>Pedobacter</taxon>
    </lineage>
</organism>